<name>A0AAU7CCJ9_9BACT</name>
<proteinExistence type="predicted"/>
<reference evidence="1" key="1">
    <citation type="submission" date="2024-05" db="EMBL/GenBank/DDBJ databases">
        <title>Planctomycetes of the genus Singulisphaera possess chitinolytic capabilities.</title>
        <authorList>
            <person name="Ivanova A."/>
        </authorList>
    </citation>
    <scope>NUCLEOTIDE SEQUENCE</scope>
    <source>
        <strain evidence="1">Ch08T</strain>
    </source>
</reference>
<dbReference type="AlphaFoldDB" id="A0AAU7CCJ9"/>
<sequence>MSESPSPPQSATERLSVAERFQRLATEWKQESRHLSNSAQIAMLKPYQSIIGMGVPVVPLILEELSREPNRWFWALEAITEQNPVPPEAMGKVRLMAQAWVQWGERQGVLGHGS</sequence>
<dbReference type="EMBL" id="CP155447">
    <property type="protein sequence ID" value="XBH02739.1"/>
    <property type="molecule type" value="Genomic_DNA"/>
</dbReference>
<evidence type="ECO:0000313" key="1">
    <source>
        <dbReference type="EMBL" id="XBH02739.1"/>
    </source>
</evidence>
<accession>A0AAU7CCJ9</accession>
<protein>
    <submittedName>
        <fullName evidence="1">Uncharacterized protein</fullName>
    </submittedName>
</protein>
<gene>
    <name evidence="1" type="ORF">V5E97_31120</name>
</gene>
<dbReference type="RefSeq" id="WP_406695480.1">
    <property type="nucleotide sequence ID" value="NZ_CP155447.1"/>
</dbReference>
<organism evidence="1">
    <name type="scientific">Singulisphaera sp. Ch08</name>
    <dbReference type="NCBI Taxonomy" id="3120278"/>
    <lineage>
        <taxon>Bacteria</taxon>
        <taxon>Pseudomonadati</taxon>
        <taxon>Planctomycetota</taxon>
        <taxon>Planctomycetia</taxon>
        <taxon>Isosphaerales</taxon>
        <taxon>Isosphaeraceae</taxon>
        <taxon>Singulisphaera</taxon>
    </lineage>
</organism>